<dbReference type="OrthoDB" id="9802385at2"/>
<evidence type="ECO:0000313" key="1">
    <source>
        <dbReference type="EMBL" id="PJJ71363.1"/>
    </source>
</evidence>
<dbReference type="RefSeq" id="WP_157802225.1">
    <property type="nucleotide sequence ID" value="NZ_PGFF01000001.1"/>
</dbReference>
<comment type="caution">
    <text evidence="1">The sequence shown here is derived from an EMBL/GenBank/DDBJ whole genome shotgun (WGS) entry which is preliminary data.</text>
</comment>
<sequence>MSSLARAVEIATRAHEGRVDAAGRPAVEHSFAVAALVRTVEQKTVAMLHEVVERGDHTVAELREEGFDAHVLAALDALRPRDGERLEHTVARILHGSAGCALEVKRADIAHEASRLHEFDEVTRRRLEPQLDRTARLLGTTLDALVARVG</sequence>
<protein>
    <submittedName>
        <fullName evidence="1">HD domain-containing protein</fullName>
    </submittedName>
</protein>
<dbReference type="SUPFAM" id="SSF109604">
    <property type="entry name" value="HD-domain/PDEase-like"/>
    <property type="match status" value="1"/>
</dbReference>
<dbReference type="Gene3D" id="1.10.3210.10">
    <property type="entry name" value="Hypothetical protein af1432"/>
    <property type="match status" value="1"/>
</dbReference>
<keyword evidence="2" id="KW-1185">Reference proteome</keyword>
<dbReference type="Proteomes" id="UP000228758">
    <property type="component" value="Unassembled WGS sequence"/>
</dbReference>
<reference evidence="1 2" key="1">
    <citation type="submission" date="2017-11" db="EMBL/GenBank/DDBJ databases">
        <title>Genomic Encyclopedia of Archaeal and Bacterial Type Strains, Phase II (KMG-II): From Individual Species to Whole Genera.</title>
        <authorList>
            <person name="Goeker M."/>
        </authorList>
    </citation>
    <scope>NUCLEOTIDE SEQUENCE [LARGE SCALE GENOMIC DNA]</scope>
    <source>
        <strain evidence="1 2">DSM 27393</strain>
    </source>
</reference>
<proteinExistence type="predicted"/>
<name>A0A2M9CHH1_9MICO</name>
<accession>A0A2M9CHH1</accession>
<dbReference type="AlphaFoldDB" id="A0A2M9CHH1"/>
<evidence type="ECO:0000313" key="2">
    <source>
        <dbReference type="Proteomes" id="UP000228758"/>
    </source>
</evidence>
<gene>
    <name evidence="1" type="ORF">CLV46_0908</name>
</gene>
<dbReference type="EMBL" id="PGFF01000001">
    <property type="protein sequence ID" value="PJJ71363.1"/>
    <property type="molecule type" value="Genomic_DNA"/>
</dbReference>
<organism evidence="1 2">
    <name type="scientific">Diaminobutyricimonas aerilata</name>
    <dbReference type="NCBI Taxonomy" id="1162967"/>
    <lineage>
        <taxon>Bacteria</taxon>
        <taxon>Bacillati</taxon>
        <taxon>Actinomycetota</taxon>
        <taxon>Actinomycetes</taxon>
        <taxon>Micrococcales</taxon>
        <taxon>Microbacteriaceae</taxon>
        <taxon>Diaminobutyricimonas</taxon>
    </lineage>
</organism>